<dbReference type="EMBL" id="SLVU01000008">
    <property type="protein sequence ID" value="TCN30305.1"/>
    <property type="molecule type" value="Genomic_DNA"/>
</dbReference>
<evidence type="ECO:0000313" key="2">
    <source>
        <dbReference type="EMBL" id="TCN30305.1"/>
    </source>
</evidence>
<sequence>MTKKSGKAVARAIAAKPESAQDPLDLRNNPIVIFLASAVAVGGMLLIIAASAAAETAQVLEKVSRGERLDYFDWSRFQ</sequence>
<evidence type="ECO:0000313" key="3">
    <source>
        <dbReference type="Proteomes" id="UP000295043"/>
    </source>
</evidence>
<protein>
    <submittedName>
        <fullName evidence="2">Uncharacterized protein</fullName>
    </submittedName>
</protein>
<name>A0A4R2BTR6_9HYPH</name>
<organism evidence="2 3">
    <name type="scientific">Sinorhizobium americanum</name>
    <dbReference type="NCBI Taxonomy" id="194963"/>
    <lineage>
        <taxon>Bacteria</taxon>
        <taxon>Pseudomonadati</taxon>
        <taxon>Pseudomonadota</taxon>
        <taxon>Alphaproteobacteria</taxon>
        <taxon>Hyphomicrobiales</taxon>
        <taxon>Rhizobiaceae</taxon>
        <taxon>Sinorhizobium/Ensifer group</taxon>
        <taxon>Sinorhizobium</taxon>
    </lineage>
</organism>
<accession>A0A4R2BTR6</accession>
<gene>
    <name evidence="2" type="ORF">EV184_108179</name>
</gene>
<proteinExistence type="predicted"/>
<reference evidence="2 3" key="1">
    <citation type="submission" date="2019-03" db="EMBL/GenBank/DDBJ databases">
        <title>Genomic Encyclopedia of Type Strains, Phase IV (KMG-V): Genome sequencing to study the core and pangenomes of soil and plant-associated prokaryotes.</title>
        <authorList>
            <person name="Whitman W."/>
        </authorList>
    </citation>
    <scope>NUCLEOTIDE SEQUENCE [LARGE SCALE GENOMIC DNA]</scope>
    <source>
        <strain evidence="2 3">23C40</strain>
    </source>
</reference>
<keyword evidence="1" id="KW-0472">Membrane</keyword>
<keyword evidence="1" id="KW-1133">Transmembrane helix</keyword>
<keyword evidence="1" id="KW-0812">Transmembrane</keyword>
<dbReference type="Proteomes" id="UP000295043">
    <property type="component" value="Unassembled WGS sequence"/>
</dbReference>
<dbReference type="RefSeq" id="WP_132075811.1">
    <property type="nucleotide sequence ID" value="NZ_SLVU01000008.1"/>
</dbReference>
<dbReference type="AlphaFoldDB" id="A0A4R2BTR6"/>
<comment type="caution">
    <text evidence="2">The sequence shown here is derived from an EMBL/GenBank/DDBJ whole genome shotgun (WGS) entry which is preliminary data.</text>
</comment>
<feature type="transmembrane region" description="Helical" evidence="1">
    <location>
        <begin position="31"/>
        <end position="54"/>
    </location>
</feature>
<evidence type="ECO:0000256" key="1">
    <source>
        <dbReference type="SAM" id="Phobius"/>
    </source>
</evidence>